<accession>A0A1Y5TTT0</accession>
<keyword evidence="8" id="KW-0378">Hydrolase</keyword>
<gene>
    <name evidence="8" type="primary">hflK_1</name>
    <name evidence="8" type="ORF">OCH7691_03478</name>
</gene>
<organism evidence="8 9">
    <name type="scientific">Oceanibacterium hippocampi</name>
    <dbReference type="NCBI Taxonomy" id="745714"/>
    <lineage>
        <taxon>Bacteria</taxon>
        <taxon>Pseudomonadati</taxon>
        <taxon>Pseudomonadota</taxon>
        <taxon>Alphaproteobacteria</taxon>
        <taxon>Sneathiellales</taxon>
        <taxon>Sneathiellaceae</taxon>
        <taxon>Oceanibacterium</taxon>
    </lineage>
</organism>
<evidence type="ECO:0000256" key="1">
    <source>
        <dbReference type="ARBA" id="ARBA00004167"/>
    </source>
</evidence>
<dbReference type="PANTHER" id="PTHR43327">
    <property type="entry name" value="STOMATIN-LIKE PROTEIN 2, MITOCHONDRIAL"/>
    <property type="match status" value="1"/>
</dbReference>
<dbReference type="NCBIfam" id="TIGR01933">
    <property type="entry name" value="hflK"/>
    <property type="match status" value="1"/>
</dbReference>
<dbReference type="InterPro" id="IPR050710">
    <property type="entry name" value="Band7/mec-2_domain"/>
</dbReference>
<keyword evidence="8" id="KW-0645">Protease</keyword>
<evidence type="ECO:0000256" key="2">
    <source>
        <dbReference type="ARBA" id="ARBA00006971"/>
    </source>
</evidence>
<dbReference type="Pfam" id="PF01145">
    <property type="entry name" value="Band_7"/>
    <property type="match status" value="1"/>
</dbReference>
<dbReference type="SMART" id="SM00244">
    <property type="entry name" value="PHB"/>
    <property type="match status" value="1"/>
</dbReference>
<keyword evidence="4 6" id="KW-1133">Transmembrane helix</keyword>
<comment type="subunit">
    <text evidence="6">HflC and HflK may interact to form a multimeric complex.</text>
</comment>
<dbReference type="InterPro" id="IPR010201">
    <property type="entry name" value="HflK"/>
</dbReference>
<name>A0A1Y5TTT0_9PROT</name>
<dbReference type="InParanoid" id="A0A1Y5TTT0"/>
<feature type="transmembrane region" description="Helical" evidence="6">
    <location>
        <begin position="12"/>
        <end position="31"/>
    </location>
</feature>
<dbReference type="GO" id="GO:0008233">
    <property type="term" value="F:peptidase activity"/>
    <property type="evidence" value="ECO:0007669"/>
    <property type="project" value="UniProtKB-KW"/>
</dbReference>
<keyword evidence="9" id="KW-1185">Reference proteome</keyword>
<dbReference type="CDD" id="cd03404">
    <property type="entry name" value="SPFH_HflK"/>
    <property type="match status" value="1"/>
</dbReference>
<evidence type="ECO:0000259" key="7">
    <source>
        <dbReference type="SMART" id="SM00244"/>
    </source>
</evidence>
<reference evidence="8 9" key="1">
    <citation type="submission" date="2017-03" db="EMBL/GenBank/DDBJ databases">
        <authorList>
            <person name="Afonso C.L."/>
            <person name="Miller P.J."/>
            <person name="Scott M.A."/>
            <person name="Spackman E."/>
            <person name="Goraichik I."/>
            <person name="Dimitrov K.M."/>
            <person name="Suarez D.L."/>
            <person name="Swayne D.E."/>
        </authorList>
    </citation>
    <scope>NUCLEOTIDE SEQUENCE [LARGE SCALE GENOMIC DNA]</scope>
    <source>
        <strain evidence="8 9">CECT 7691</strain>
    </source>
</reference>
<protein>
    <recommendedName>
        <fullName evidence="6">Protein HflK</fullName>
    </recommendedName>
</protein>
<dbReference type="SUPFAM" id="SSF117892">
    <property type="entry name" value="Band 7/SPFH domain"/>
    <property type="match status" value="1"/>
</dbReference>
<comment type="similarity">
    <text evidence="2 6">Belongs to the band 7/mec-2 family. HflK subfamily.</text>
</comment>
<evidence type="ECO:0000256" key="5">
    <source>
        <dbReference type="ARBA" id="ARBA00023136"/>
    </source>
</evidence>
<evidence type="ECO:0000313" key="9">
    <source>
        <dbReference type="Proteomes" id="UP000193200"/>
    </source>
</evidence>
<evidence type="ECO:0000256" key="3">
    <source>
        <dbReference type="ARBA" id="ARBA00022692"/>
    </source>
</evidence>
<evidence type="ECO:0000256" key="4">
    <source>
        <dbReference type="ARBA" id="ARBA00022989"/>
    </source>
</evidence>
<dbReference type="EMBL" id="FWFR01000003">
    <property type="protein sequence ID" value="SLN72450.1"/>
    <property type="molecule type" value="Genomic_DNA"/>
</dbReference>
<dbReference type="InterPro" id="IPR001107">
    <property type="entry name" value="Band_7"/>
</dbReference>
<sequence length="318" mass="35248">MLPGGAWGGRGIFLLILVVVLVWLGSGFYRVQPDEQGVVLRFGKWTNTTQPGLNYHLPYPVESVETPKVTRLNRIAIGFTGSDFDRGQNVRDVPAESLMITGDENIVDIDFNVLWVIKDAGEFLFNIDRPEHTVKAVAESVMREVIGRTPIQAALTEGRASIEAEVQTLMQQALDEYKSGVLITQVKLQKVDPPGAVIESFRDVQRARADRERMQNEAEAYRNDQIPRARGEAEKIEQGAEAYRQQVVSLATGEAARFTSIYNEYKKAPGVTARRIYLETMEEVLAGTNKIIIDSKSGGQGVLPYLPLPELKSKGGSN</sequence>
<dbReference type="Proteomes" id="UP000193200">
    <property type="component" value="Unassembled WGS sequence"/>
</dbReference>
<dbReference type="FunCoup" id="A0A1Y5TTT0">
    <property type="interactions" value="249"/>
</dbReference>
<evidence type="ECO:0000256" key="6">
    <source>
        <dbReference type="RuleBase" id="RU364113"/>
    </source>
</evidence>
<proteinExistence type="inferred from homology"/>
<dbReference type="PANTHER" id="PTHR43327:SF2">
    <property type="entry name" value="MODULATOR OF FTSH PROTEASE HFLK"/>
    <property type="match status" value="1"/>
</dbReference>
<comment type="function">
    <text evidence="6">HflC and HflK could encode or regulate a protease.</text>
</comment>
<keyword evidence="3 6" id="KW-0812">Transmembrane</keyword>
<feature type="domain" description="Band 7" evidence="7">
    <location>
        <begin position="26"/>
        <end position="205"/>
    </location>
</feature>
<evidence type="ECO:0000313" key="8">
    <source>
        <dbReference type="EMBL" id="SLN72450.1"/>
    </source>
</evidence>
<dbReference type="GO" id="GO:0006508">
    <property type="term" value="P:proteolysis"/>
    <property type="evidence" value="ECO:0007669"/>
    <property type="project" value="UniProtKB-KW"/>
</dbReference>
<comment type="subcellular location">
    <subcellularLocation>
        <location evidence="1">Membrane</location>
        <topology evidence="1">Single-pass membrane protein</topology>
    </subcellularLocation>
</comment>
<dbReference type="InterPro" id="IPR036013">
    <property type="entry name" value="Band_7/SPFH_dom_sf"/>
</dbReference>
<dbReference type="Gene3D" id="3.30.479.30">
    <property type="entry name" value="Band 7 domain"/>
    <property type="match status" value="1"/>
</dbReference>
<keyword evidence="5 6" id="KW-0472">Membrane</keyword>
<dbReference type="AlphaFoldDB" id="A0A1Y5TTT0"/>
<dbReference type="GO" id="GO:0016020">
    <property type="term" value="C:membrane"/>
    <property type="evidence" value="ECO:0007669"/>
    <property type="project" value="UniProtKB-SubCell"/>
</dbReference>